<comment type="caution">
    <text evidence="1">The sequence shown here is derived from an EMBL/GenBank/DDBJ whole genome shotgun (WGS) entry which is preliminary data.</text>
</comment>
<name>X1UG86_9ZZZZ</name>
<proteinExistence type="predicted"/>
<dbReference type="EMBL" id="BARW01040126">
    <property type="protein sequence ID" value="GAJ16529.1"/>
    <property type="molecule type" value="Genomic_DNA"/>
</dbReference>
<reference evidence="1" key="1">
    <citation type="journal article" date="2014" name="Front. Microbiol.">
        <title>High frequency of phylogenetically diverse reductive dehalogenase-homologous genes in deep subseafloor sedimentary metagenomes.</title>
        <authorList>
            <person name="Kawai M."/>
            <person name="Futagami T."/>
            <person name="Toyoda A."/>
            <person name="Takaki Y."/>
            <person name="Nishi S."/>
            <person name="Hori S."/>
            <person name="Arai W."/>
            <person name="Tsubouchi T."/>
            <person name="Morono Y."/>
            <person name="Uchiyama I."/>
            <person name="Ito T."/>
            <person name="Fujiyama A."/>
            <person name="Inagaki F."/>
            <person name="Takami H."/>
        </authorList>
    </citation>
    <scope>NUCLEOTIDE SEQUENCE</scope>
    <source>
        <strain evidence="1">Expedition CK06-06</strain>
    </source>
</reference>
<dbReference type="AlphaFoldDB" id="X1UG86"/>
<gene>
    <name evidence="1" type="ORF">S12H4_60805</name>
</gene>
<sequence length="41" mass="4962">MTELEGLIRFWEATLKHAWFLLEPSVKLNIENNIKHLRELQ</sequence>
<feature type="non-terminal residue" evidence="1">
    <location>
        <position position="41"/>
    </location>
</feature>
<protein>
    <submittedName>
        <fullName evidence="1">Uncharacterized protein</fullName>
    </submittedName>
</protein>
<evidence type="ECO:0000313" key="1">
    <source>
        <dbReference type="EMBL" id="GAJ16529.1"/>
    </source>
</evidence>
<accession>X1UG86</accession>
<organism evidence="1">
    <name type="scientific">marine sediment metagenome</name>
    <dbReference type="NCBI Taxonomy" id="412755"/>
    <lineage>
        <taxon>unclassified sequences</taxon>
        <taxon>metagenomes</taxon>
        <taxon>ecological metagenomes</taxon>
    </lineage>
</organism>